<dbReference type="EMBL" id="BAAAGX010000007">
    <property type="protein sequence ID" value="GAA0233905.1"/>
    <property type="molecule type" value="Genomic_DNA"/>
</dbReference>
<dbReference type="SUPFAM" id="SSF51735">
    <property type="entry name" value="NAD(P)-binding Rossmann-fold domains"/>
    <property type="match status" value="1"/>
</dbReference>
<dbReference type="InterPro" id="IPR001509">
    <property type="entry name" value="Epimerase_deHydtase"/>
</dbReference>
<feature type="domain" description="NAD-dependent epimerase/dehydratase" evidence="1">
    <location>
        <begin position="3"/>
        <end position="76"/>
    </location>
</feature>
<dbReference type="InterPro" id="IPR051783">
    <property type="entry name" value="NAD(P)-dependent_oxidoreduct"/>
</dbReference>
<dbReference type="Pfam" id="PF01370">
    <property type="entry name" value="Epimerase"/>
    <property type="match status" value="1"/>
</dbReference>
<dbReference type="PANTHER" id="PTHR48079">
    <property type="entry name" value="PROTEIN YEEZ"/>
    <property type="match status" value="1"/>
</dbReference>
<evidence type="ECO:0000259" key="1">
    <source>
        <dbReference type="Pfam" id="PF01370"/>
    </source>
</evidence>
<evidence type="ECO:0000313" key="2">
    <source>
        <dbReference type="EMBL" id="GAA0233905.1"/>
    </source>
</evidence>
<accession>A0ABP3DN21</accession>
<organism evidence="2 3">
    <name type="scientific">Cryptosporangium japonicum</name>
    <dbReference type="NCBI Taxonomy" id="80872"/>
    <lineage>
        <taxon>Bacteria</taxon>
        <taxon>Bacillati</taxon>
        <taxon>Actinomycetota</taxon>
        <taxon>Actinomycetes</taxon>
        <taxon>Cryptosporangiales</taxon>
        <taxon>Cryptosporangiaceae</taxon>
        <taxon>Cryptosporangium</taxon>
    </lineage>
</organism>
<proteinExistence type="predicted"/>
<keyword evidence="3" id="KW-1185">Reference proteome</keyword>
<name>A0ABP3DN21_9ACTN</name>
<sequence length="283" mass="28265">MNVLVLGATGYIGAAVTERLVAAGHRVTAASRSAGPATVPAGATPVAVDLTDPAAVAALVTDDVDTVVHAAAPLGDADLPLVEALAGTGRPLLWTSGIWVLGRTGGADEDAPVAPIAIVGPRRRVEENVLAAGGVVLRPGVVHGRGGGSIPGLLVAWAQQLGHGRWVGGDESPRWPMVHVDDLADLYLLALTAARPGTVLHGVTEPGVRAGELARAAARGQGAEATAVAWPEADAATELGAPFAEALGLDQVVTADRARALGWSPGRPGAADDLATGSYVPAG</sequence>
<comment type="caution">
    <text evidence="2">The sequence shown here is derived from an EMBL/GenBank/DDBJ whole genome shotgun (WGS) entry which is preliminary data.</text>
</comment>
<dbReference type="PANTHER" id="PTHR48079:SF6">
    <property type="entry name" value="NAD(P)-BINDING DOMAIN-CONTAINING PROTEIN-RELATED"/>
    <property type="match status" value="1"/>
</dbReference>
<dbReference type="RefSeq" id="WP_344648374.1">
    <property type="nucleotide sequence ID" value="NZ_BAAAGX010000007.1"/>
</dbReference>
<reference evidence="3" key="1">
    <citation type="journal article" date="2019" name="Int. J. Syst. Evol. Microbiol.">
        <title>The Global Catalogue of Microorganisms (GCM) 10K type strain sequencing project: providing services to taxonomists for standard genome sequencing and annotation.</title>
        <authorList>
            <consortium name="The Broad Institute Genomics Platform"/>
            <consortium name="The Broad Institute Genome Sequencing Center for Infectious Disease"/>
            <person name="Wu L."/>
            <person name="Ma J."/>
        </authorList>
    </citation>
    <scope>NUCLEOTIDE SEQUENCE [LARGE SCALE GENOMIC DNA]</scope>
    <source>
        <strain evidence="3">JCM 10425</strain>
    </source>
</reference>
<dbReference type="Proteomes" id="UP001500967">
    <property type="component" value="Unassembled WGS sequence"/>
</dbReference>
<evidence type="ECO:0000313" key="3">
    <source>
        <dbReference type="Proteomes" id="UP001500967"/>
    </source>
</evidence>
<dbReference type="InterPro" id="IPR036291">
    <property type="entry name" value="NAD(P)-bd_dom_sf"/>
</dbReference>
<gene>
    <name evidence="2" type="ORF">GCM10009539_19040</name>
</gene>
<dbReference type="Gene3D" id="3.40.50.720">
    <property type="entry name" value="NAD(P)-binding Rossmann-like Domain"/>
    <property type="match status" value="1"/>
</dbReference>
<protein>
    <submittedName>
        <fullName evidence="2">NAD-dependent epimerase/dehydratase family protein</fullName>
    </submittedName>
</protein>